<organism evidence="15 16">
    <name type="scientific">Cryptosporidium parvum</name>
    <dbReference type="NCBI Taxonomy" id="5807"/>
    <lineage>
        <taxon>Eukaryota</taxon>
        <taxon>Sar</taxon>
        <taxon>Alveolata</taxon>
        <taxon>Apicomplexa</taxon>
        <taxon>Conoidasida</taxon>
        <taxon>Coccidia</taxon>
        <taxon>Eucoccidiorida</taxon>
        <taxon>Eimeriorina</taxon>
        <taxon>Cryptosporidiidae</taxon>
        <taxon>Cryptosporidium</taxon>
    </lineage>
</organism>
<dbReference type="Pfam" id="PF03372">
    <property type="entry name" value="Exo_endo_phos"/>
    <property type="match status" value="1"/>
</dbReference>
<feature type="binding site" evidence="11">
    <location>
        <position position="363"/>
    </location>
    <ligand>
        <name>Mg(2+)</name>
        <dbReference type="ChEBI" id="CHEBI:18420"/>
        <label>1</label>
    </ligand>
</feature>
<dbReference type="InterPro" id="IPR005135">
    <property type="entry name" value="Endo/exonuclease/phosphatase"/>
</dbReference>
<keyword evidence="5 13" id="KW-0863">Zinc-finger</keyword>
<comment type="similarity">
    <text evidence="2">Belongs to the DNA repair enzymes AP/ExoA family.</text>
</comment>
<dbReference type="PANTHER" id="PTHR22748:SF4">
    <property type="entry name" value="DNA-(APURINIC OR APYRIMIDINIC SITE) ENDONUCLEASE 2"/>
    <property type="match status" value="1"/>
</dbReference>
<dbReference type="GO" id="GO:0003906">
    <property type="term" value="F:DNA-(apurinic or apyrimidinic site) endonuclease activity"/>
    <property type="evidence" value="ECO:0007669"/>
    <property type="project" value="TreeGrafter"/>
</dbReference>
<evidence type="ECO:0000256" key="6">
    <source>
        <dbReference type="ARBA" id="ARBA00022801"/>
    </source>
</evidence>
<feature type="binding site" evidence="11">
    <location>
        <position position="58"/>
    </location>
    <ligand>
        <name>Mg(2+)</name>
        <dbReference type="ChEBI" id="CHEBI:18420"/>
        <label>1</label>
    </ligand>
</feature>
<evidence type="ECO:0000256" key="1">
    <source>
        <dbReference type="ARBA" id="ARBA00001936"/>
    </source>
</evidence>
<dbReference type="SUPFAM" id="SSF56219">
    <property type="entry name" value="DNase I-like"/>
    <property type="match status" value="1"/>
</dbReference>
<dbReference type="InterPro" id="IPR004808">
    <property type="entry name" value="AP_endonuc_1"/>
</dbReference>
<keyword evidence="9" id="KW-0539">Nucleus</keyword>
<dbReference type="PROSITE" id="PS00726">
    <property type="entry name" value="AP_NUCLEASE_F1_1"/>
    <property type="match status" value="1"/>
</dbReference>
<evidence type="ECO:0000256" key="5">
    <source>
        <dbReference type="ARBA" id="ARBA00022771"/>
    </source>
</evidence>
<dbReference type="GO" id="GO:0005634">
    <property type="term" value="C:nucleus"/>
    <property type="evidence" value="ECO:0007669"/>
    <property type="project" value="TreeGrafter"/>
</dbReference>
<dbReference type="Gene3D" id="3.60.10.10">
    <property type="entry name" value="Endonuclease/exonuclease/phosphatase"/>
    <property type="match status" value="1"/>
</dbReference>
<comment type="cofactor">
    <cofactor evidence="1">
        <name>Mn(2+)</name>
        <dbReference type="ChEBI" id="CHEBI:29035"/>
    </cofactor>
</comment>
<dbReference type="PANTHER" id="PTHR22748">
    <property type="entry name" value="AP ENDONUCLEASE"/>
    <property type="match status" value="1"/>
</dbReference>
<evidence type="ECO:0000256" key="2">
    <source>
        <dbReference type="ARBA" id="ARBA00007092"/>
    </source>
</evidence>
<dbReference type="InterPro" id="IPR020848">
    <property type="entry name" value="AP_endonuclease_F1_CS"/>
</dbReference>
<dbReference type="InterPro" id="IPR036691">
    <property type="entry name" value="Endo/exonu/phosph_ase_sf"/>
</dbReference>
<dbReference type="GO" id="GO:0006284">
    <property type="term" value="P:base-excision repair"/>
    <property type="evidence" value="ECO:0007669"/>
    <property type="project" value="TreeGrafter"/>
</dbReference>
<dbReference type="AlphaFoldDB" id="A0A7S7LJB9"/>
<proteinExistence type="inferred from homology"/>
<protein>
    <recommendedName>
        <fullName evidence="3">DNA-(apurinic or apyrimidinic site) endonuclease 2</fullName>
    </recommendedName>
</protein>
<dbReference type="EMBL" id="CP044421">
    <property type="protein sequence ID" value="QOY43192.1"/>
    <property type="molecule type" value="Genomic_DNA"/>
</dbReference>
<dbReference type="VEuPathDB" id="CryptoDB:CPATCC_0030430"/>
<dbReference type="GO" id="GO:0003677">
    <property type="term" value="F:DNA binding"/>
    <property type="evidence" value="ECO:0007669"/>
    <property type="project" value="InterPro"/>
</dbReference>
<feature type="site" description="Important for catalytic activity" evidence="12">
    <location>
        <position position="338"/>
    </location>
</feature>
<gene>
    <name evidence="15" type="ORF">CPATCC_000910</name>
</gene>
<feature type="domain" description="GRF-type" evidence="14">
    <location>
        <begin position="442"/>
        <end position="484"/>
    </location>
</feature>
<evidence type="ECO:0000256" key="7">
    <source>
        <dbReference type="ARBA" id="ARBA00022833"/>
    </source>
</evidence>
<dbReference type="Pfam" id="PF06839">
    <property type="entry name" value="Zn_ribbon_GRF"/>
    <property type="match status" value="1"/>
</dbReference>
<dbReference type="GO" id="GO:0008081">
    <property type="term" value="F:phosphoric diester hydrolase activity"/>
    <property type="evidence" value="ECO:0007669"/>
    <property type="project" value="TreeGrafter"/>
</dbReference>
<feature type="binding site" evidence="11">
    <location>
        <position position="245"/>
    </location>
    <ligand>
        <name>Mg(2+)</name>
        <dbReference type="ChEBI" id="CHEBI:18420"/>
        <label>1</label>
    </ligand>
</feature>
<dbReference type="GO" id="GO:0008311">
    <property type="term" value="F:double-stranded DNA 3'-5' DNA exonuclease activity"/>
    <property type="evidence" value="ECO:0007669"/>
    <property type="project" value="TreeGrafter"/>
</dbReference>
<dbReference type="PROSITE" id="PS00728">
    <property type="entry name" value="AP_NUCLEASE_F1_3"/>
    <property type="match status" value="1"/>
</dbReference>
<evidence type="ECO:0000256" key="9">
    <source>
        <dbReference type="ARBA" id="ARBA00023242"/>
    </source>
</evidence>
<feature type="binding site" evidence="11">
    <location>
        <position position="364"/>
    </location>
    <ligand>
        <name>Mg(2+)</name>
        <dbReference type="ChEBI" id="CHEBI:18420"/>
        <label>1</label>
    </ligand>
</feature>
<keyword evidence="4 11" id="KW-0479">Metal-binding</keyword>
<evidence type="ECO:0000256" key="4">
    <source>
        <dbReference type="ARBA" id="ARBA00022723"/>
    </source>
</evidence>
<dbReference type="GO" id="GO:0008270">
    <property type="term" value="F:zinc ion binding"/>
    <property type="evidence" value="ECO:0007669"/>
    <property type="project" value="UniProtKB-KW"/>
</dbReference>
<dbReference type="OMA" id="YTVWNTL"/>
<feature type="site" description="Transition state stabilizer" evidence="12">
    <location>
        <position position="247"/>
    </location>
</feature>
<evidence type="ECO:0000259" key="14">
    <source>
        <dbReference type="PROSITE" id="PS51999"/>
    </source>
</evidence>
<keyword evidence="6" id="KW-0378">Hydrolase</keyword>
<keyword evidence="7" id="KW-0862">Zinc</keyword>
<evidence type="ECO:0000256" key="10">
    <source>
        <dbReference type="PIRSR" id="PIRSR604808-1"/>
    </source>
</evidence>
<feature type="site" description="Interaction with DNA substrate" evidence="12">
    <location>
        <position position="364"/>
    </location>
</feature>
<feature type="binding site" evidence="11">
    <location>
        <position position="10"/>
    </location>
    <ligand>
        <name>Mg(2+)</name>
        <dbReference type="ChEBI" id="CHEBI:18420"/>
        <label>1</label>
    </ligand>
</feature>
<keyword evidence="8 11" id="KW-0460">Magnesium</keyword>
<feature type="binding site" evidence="11">
    <location>
        <position position="247"/>
    </location>
    <ligand>
        <name>Mg(2+)</name>
        <dbReference type="ChEBI" id="CHEBI:18420"/>
        <label>1</label>
    </ligand>
</feature>
<dbReference type="InterPro" id="IPR020847">
    <property type="entry name" value="AP_endonuclease_F1_BS"/>
</dbReference>
<evidence type="ECO:0000313" key="16">
    <source>
        <dbReference type="Proteomes" id="UP000593906"/>
    </source>
</evidence>
<dbReference type="InterPro" id="IPR010666">
    <property type="entry name" value="Znf_GRF"/>
</dbReference>
<evidence type="ECO:0000256" key="11">
    <source>
        <dbReference type="PIRSR" id="PIRSR604808-2"/>
    </source>
</evidence>
<name>A0A7S7LJB9_CRYPV</name>
<dbReference type="PROSITE" id="PS51999">
    <property type="entry name" value="ZF_GRF"/>
    <property type="match status" value="1"/>
</dbReference>
<sequence>MRELSIISFNVNGLISFTKRRGYTESNFSKLLDNICVNDEVTSANLNVKSPDIICLQECKMSFGDDLNNSIGCPGNYESYFSLAENNKRYSGVATYCSKKTMVIEAAKGFSWLESNPCQFDINQMIQTEKLQEIESDISKIKDKYGISISEIDGEGRCVITDHKQFVLLNLYVPLLRSKAEEKEEKEKEEVMLKEIQNQNETRIELSETVDPERFKYRLAFQEYLNLLLHVLKNACKRNVILAGDFNIILEKIDCYDDCGILDNCKLAPCMLTSPKEIFETSSFAKAYMHMRRMNIEMIKGYCLVDAYRHYYPRTNNKYTCWSQMNQSRIRNQGTRIDLFLISKGLISESIKCEILDHIYGSDHCPILLILKTGEFESLYNNEKRKPPSICSKYLPQCKQRQSTISQFLTLSKVEVKGQINKTIKSHDFKINNKISLNHPQCKHGIPCVKKKVTKSGVNKGRLYWSCPKSDQQKCNTFSWIEETNSDCKTNHDLKNFVIR</sequence>
<dbReference type="Proteomes" id="UP000593906">
    <property type="component" value="Chromosome 2"/>
</dbReference>
<feature type="active site" description="Proton donor/acceptor" evidence="10">
    <location>
        <position position="245"/>
    </location>
</feature>
<evidence type="ECO:0000256" key="3">
    <source>
        <dbReference type="ARBA" id="ARBA00013541"/>
    </source>
</evidence>
<dbReference type="PROSITE" id="PS51435">
    <property type="entry name" value="AP_NUCLEASE_F1_4"/>
    <property type="match status" value="1"/>
</dbReference>
<evidence type="ECO:0000256" key="8">
    <source>
        <dbReference type="ARBA" id="ARBA00022842"/>
    </source>
</evidence>
<evidence type="ECO:0000313" key="15">
    <source>
        <dbReference type="EMBL" id="QOY43192.1"/>
    </source>
</evidence>
<accession>A0A7S7LJB9</accession>
<feature type="active site" evidence="10">
    <location>
        <position position="172"/>
    </location>
</feature>
<keyword evidence="11" id="KW-0464">Manganese</keyword>
<feature type="active site" description="Proton acceptor" evidence="10">
    <location>
        <position position="364"/>
    </location>
</feature>
<evidence type="ECO:0000256" key="12">
    <source>
        <dbReference type="PIRSR" id="PIRSR604808-3"/>
    </source>
</evidence>
<reference evidence="15 16" key="1">
    <citation type="submission" date="2019-09" db="EMBL/GenBank/DDBJ databases">
        <title>Consistent, comparative and evidence-based genome assembly and annotation for Cryptosporidium parvum, C. hominis and C. tyzzeri.</title>
        <authorList>
            <person name="Baptista R.P."/>
            <person name="Li Y."/>
            <person name="Sateriale A."/>
            <person name="Ansell B."/>
            <person name="Jex A."/>
            <person name="Sanders M."/>
            <person name="Brooks K."/>
            <person name="Tracey A."/>
            <person name="Berriman M."/>
            <person name="Striepen B."/>
            <person name="Cotton J.A."/>
            <person name="Kissinger J.C."/>
        </authorList>
    </citation>
    <scope>NUCLEOTIDE SEQUENCE [LARGE SCALE GENOMIC DNA]</scope>
    <source>
        <strain evidence="15 16">IOWA-ATCC</strain>
    </source>
</reference>
<comment type="cofactor">
    <cofactor evidence="11">
        <name>Mg(2+)</name>
        <dbReference type="ChEBI" id="CHEBI:18420"/>
    </cofactor>
    <cofactor evidence="11">
        <name>Mn(2+)</name>
        <dbReference type="ChEBI" id="CHEBI:29035"/>
    </cofactor>
    <text evidence="11">Probably binds two magnesium or manganese ions per subunit.</text>
</comment>
<evidence type="ECO:0000256" key="13">
    <source>
        <dbReference type="PROSITE-ProRule" id="PRU01343"/>
    </source>
</evidence>